<keyword evidence="1" id="KW-0812">Transmembrane</keyword>
<sequence>MLITVGTLRAIFAGGIVTTAFTVFAGVLEMASGMQAEIARRLIVRMLIKENEAADGVRADKDLSKIAPKNVMLCQLHCQL</sequence>
<organism evidence="2 3">
    <name type="scientific">Paenarthrobacter nicotinovorans</name>
    <name type="common">Arthrobacter nicotinovorans</name>
    <dbReference type="NCBI Taxonomy" id="29320"/>
    <lineage>
        <taxon>Bacteria</taxon>
        <taxon>Bacillati</taxon>
        <taxon>Actinomycetota</taxon>
        <taxon>Actinomycetes</taxon>
        <taxon>Micrococcales</taxon>
        <taxon>Micrococcaceae</taxon>
        <taxon>Paenarthrobacter</taxon>
    </lineage>
</organism>
<reference evidence="2 3" key="1">
    <citation type="journal article" date="2024" name="Appl. Microbiol. Biotechnol.">
        <title>Biosynthetic gene clusters with biotechnological applications in novel Antarctic isolates from Actinomycetota.</title>
        <authorList>
            <person name="Bruna P."/>
            <person name="Nunez-Montero K."/>
            <person name="Contreras M.J."/>
            <person name="Leal K."/>
            <person name="Garcia M."/>
            <person name="Abanto M."/>
            <person name="Barrientos L."/>
        </authorList>
    </citation>
    <scope>NUCLEOTIDE SEQUENCE [LARGE SCALE GENOMIC DNA]</scope>
    <source>
        <strain evidence="2 3">Se16.17</strain>
    </source>
</reference>
<accession>A0ABV0GLY6</accession>
<proteinExistence type="predicted"/>
<keyword evidence="1" id="KW-0472">Membrane</keyword>
<keyword evidence="3" id="KW-1185">Reference proteome</keyword>
<dbReference type="Proteomes" id="UP001448614">
    <property type="component" value="Unassembled WGS sequence"/>
</dbReference>
<feature type="transmembrane region" description="Helical" evidence="1">
    <location>
        <begin position="12"/>
        <end position="31"/>
    </location>
</feature>
<name>A0ABV0GLY6_PAENI</name>
<keyword evidence="1" id="KW-1133">Transmembrane helix</keyword>
<evidence type="ECO:0000256" key="1">
    <source>
        <dbReference type="SAM" id="Phobius"/>
    </source>
</evidence>
<comment type="caution">
    <text evidence="2">The sequence shown here is derived from an EMBL/GenBank/DDBJ whole genome shotgun (WGS) entry which is preliminary data.</text>
</comment>
<evidence type="ECO:0000313" key="3">
    <source>
        <dbReference type="Proteomes" id="UP001448614"/>
    </source>
</evidence>
<evidence type="ECO:0000313" key="2">
    <source>
        <dbReference type="EMBL" id="MEO3939535.1"/>
    </source>
</evidence>
<protein>
    <submittedName>
        <fullName evidence="2">Uncharacterized protein</fullName>
    </submittedName>
</protein>
<dbReference type="RefSeq" id="WP_347781522.1">
    <property type="nucleotide sequence ID" value="NZ_JBBMFV010000001.1"/>
</dbReference>
<dbReference type="EMBL" id="JBBMFV010000001">
    <property type="protein sequence ID" value="MEO3939535.1"/>
    <property type="molecule type" value="Genomic_DNA"/>
</dbReference>
<gene>
    <name evidence="2" type="ORF">V3C41_00455</name>
</gene>